<dbReference type="InterPro" id="IPR052374">
    <property type="entry name" value="SERAC1"/>
</dbReference>
<dbReference type="GO" id="GO:0005783">
    <property type="term" value="C:endoplasmic reticulum"/>
    <property type="evidence" value="ECO:0007669"/>
    <property type="project" value="UniProtKB-SubCell"/>
</dbReference>
<dbReference type="InterPro" id="IPR029058">
    <property type="entry name" value="AB_hydrolase_fold"/>
</dbReference>
<dbReference type="InterPro" id="IPR007751">
    <property type="entry name" value="DUF676_lipase-like"/>
</dbReference>
<dbReference type="GO" id="GO:0016020">
    <property type="term" value="C:membrane"/>
    <property type="evidence" value="ECO:0007669"/>
    <property type="project" value="UniProtKB-SubCell"/>
</dbReference>
<evidence type="ECO:0000256" key="7">
    <source>
        <dbReference type="ARBA" id="ARBA00023136"/>
    </source>
</evidence>
<dbReference type="GO" id="GO:0072330">
    <property type="term" value="P:monocarboxylic acid biosynthetic process"/>
    <property type="evidence" value="ECO:0007669"/>
    <property type="project" value="UniProtKB-ARBA"/>
</dbReference>
<comment type="similarity">
    <text evidence="4">Belongs to the putative lipase ROG1 family.</text>
</comment>
<accession>A0A1Q5U3V6</accession>
<dbReference type="Pfam" id="PF05057">
    <property type="entry name" value="DUF676"/>
    <property type="match status" value="1"/>
</dbReference>
<dbReference type="EMBL" id="MNBE01000583">
    <property type="protein sequence ID" value="OKP07146.1"/>
    <property type="molecule type" value="Genomic_DNA"/>
</dbReference>
<feature type="domain" description="DUF676" evidence="8">
    <location>
        <begin position="36"/>
        <end position="170"/>
    </location>
</feature>
<gene>
    <name evidence="9" type="ORF">PENSUB_6106</name>
</gene>
<dbReference type="Proteomes" id="UP000186955">
    <property type="component" value="Unassembled WGS sequence"/>
</dbReference>
<sequence>MLRQFMPRRRAAPKSKKFGMFIFADQEPDTAAVVDIVAIHGLNGHYFQTWATPVSDGREVNWLKDLLPKQIPNARIMSFGYNSAVQMSKSAGDISLFADQLLEDLFIRRQRQEEPGRPIIFICHSLGGIVFKQTLNRAFEKARYRPLLQKVVGVIFFGTPHQGSDLASWGTVLSNIIRFGTLGTTTNSRLSRDLESNSRILASISKSFVERGKDLEIYSFYETDMMKRLNCRVSAGQCWLSFYKVLRF</sequence>
<dbReference type="GO" id="GO:0017000">
    <property type="term" value="P:antibiotic biosynthetic process"/>
    <property type="evidence" value="ECO:0007669"/>
    <property type="project" value="UniProtKB-ARBA"/>
</dbReference>
<dbReference type="PANTHER" id="PTHR48182:SF2">
    <property type="entry name" value="PROTEIN SERAC1"/>
    <property type="match status" value="1"/>
</dbReference>
<dbReference type="AlphaFoldDB" id="A0A1Q5U3V6"/>
<keyword evidence="6" id="KW-0496">Mitochondrion</keyword>
<dbReference type="Gene3D" id="3.40.50.1820">
    <property type="entry name" value="alpha/beta hydrolase"/>
    <property type="match status" value="1"/>
</dbReference>
<organism evidence="9 10">
    <name type="scientific">Penicillium subrubescens</name>
    <dbReference type="NCBI Taxonomy" id="1316194"/>
    <lineage>
        <taxon>Eukaryota</taxon>
        <taxon>Fungi</taxon>
        <taxon>Dikarya</taxon>
        <taxon>Ascomycota</taxon>
        <taxon>Pezizomycotina</taxon>
        <taxon>Eurotiomycetes</taxon>
        <taxon>Eurotiomycetidae</taxon>
        <taxon>Eurotiales</taxon>
        <taxon>Aspergillaceae</taxon>
        <taxon>Penicillium</taxon>
    </lineage>
</organism>
<evidence type="ECO:0000256" key="4">
    <source>
        <dbReference type="ARBA" id="ARBA00007920"/>
    </source>
</evidence>
<comment type="subcellular location">
    <subcellularLocation>
        <location evidence="2">Endoplasmic reticulum</location>
    </subcellularLocation>
    <subcellularLocation>
        <location evidence="3">Membrane</location>
    </subcellularLocation>
    <subcellularLocation>
        <location evidence="1">Mitochondrion</location>
    </subcellularLocation>
</comment>
<keyword evidence="5" id="KW-0256">Endoplasmic reticulum</keyword>
<evidence type="ECO:0000256" key="3">
    <source>
        <dbReference type="ARBA" id="ARBA00004370"/>
    </source>
</evidence>
<evidence type="ECO:0000256" key="1">
    <source>
        <dbReference type="ARBA" id="ARBA00004173"/>
    </source>
</evidence>
<evidence type="ECO:0000313" key="10">
    <source>
        <dbReference type="Proteomes" id="UP000186955"/>
    </source>
</evidence>
<comment type="caution">
    <text evidence="9">The sequence shown here is derived from an EMBL/GenBank/DDBJ whole genome shotgun (WGS) entry which is preliminary data.</text>
</comment>
<evidence type="ECO:0000256" key="2">
    <source>
        <dbReference type="ARBA" id="ARBA00004240"/>
    </source>
</evidence>
<reference evidence="9 10" key="1">
    <citation type="submission" date="2016-10" db="EMBL/GenBank/DDBJ databases">
        <title>Genome sequence of the ascomycete fungus Penicillium subrubescens.</title>
        <authorList>
            <person name="De Vries R.P."/>
            <person name="Peng M."/>
            <person name="Dilokpimol A."/>
            <person name="Hilden K."/>
            <person name="Makela M.R."/>
            <person name="Grigoriev I."/>
            <person name="Riley R."/>
            <person name="Granchi Z."/>
        </authorList>
    </citation>
    <scope>NUCLEOTIDE SEQUENCE [LARGE SCALE GENOMIC DNA]</scope>
    <source>
        <strain evidence="9 10">CBS 132785</strain>
    </source>
</reference>
<evidence type="ECO:0000256" key="6">
    <source>
        <dbReference type="ARBA" id="ARBA00023128"/>
    </source>
</evidence>
<dbReference type="GO" id="GO:0005739">
    <property type="term" value="C:mitochondrion"/>
    <property type="evidence" value="ECO:0007669"/>
    <property type="project" value="UniProtKB-SubCell"/>
</dbReference>
<keyword evidence="10" id="KW-1185">Reference proteome</keyword>
<evidence type="ECO:0000313" key="9">
    <source>
        <dbReference type="EMBL" id="OKP07146.1"/>
    </source>
</evidence>
<evidence type="ECO:0000259" key="8">
    <source>
        <dbReference type="Pfam" id="PF05057"/>
    </source>
</evidence>
<name>A0A1Q5U3V6_9EURO</name>
<dbReference type="SUPFAM" id="SSF53474">
    <property type="entry name" value="alpha/beta-Hydrolases"/>
    <property type="match status" value="1"/>
</dbReference>
<evidence type="ECO:0000256" key="5">
    <source>
        <dbReference type="ARBA" id="ARBA00022824"/>
    </source>
</evidence>
<protein>
    <submittedName>
        <fullName evidence="9">Protein SERAC1</fullName>
    </submittedName>
</protein>
<keyword evidence="7" id="KW-0472">Membrane</keyword>
<proteinExistence type="inferred from homology"/>
<dbReference type="PANTHER" id="PTHR48182">
    <property type="entry name" value="PROTEIN SERAC1"/>
    <property type="match status" value="1"/>
</dbReference>